<evidence type="ECO:0000259" key="9">
    <source>
        <dbReference type="Pfam" id="PF13231"/>
    </source>
</evidence>
<evidence type="ECO:0000256" key="5">
    <source>
        <dbReference type="ARBA" id="ARBA00022692"/>
    </source>
</evidence>
<keyword evidence="6 8" id="KW-1133">Transmembrane helix</keyword>
<feature type="transmembrane region" description="Helical" evidence="8">
    <location>
        <begin position="143"/>
        <end position="166"/>
    </location>
</feature>
<sequence length="548" mass="61202">MKVPVFGARLVDAGESLWRRLQARRAWPWVALFAFLWLAATTWTYPLLLPDEGRYVGVAWQMLASGDFLTPRLDGLPFFHKPPLFYWLTAASLALFGDNAWAGRLCSVLAATALVTVFYVFLRRYASGGAARRTALILAVQPFLFGAAHYANLDMLVAALMSLTVMAGADAVFRREQLRPDAAALAAMYVAAAAGFLAKGLIGVVLPGGVLFFWLLGRRRWRAMGRLLWWPGILLFLALTLPWMVAMELRHPGFFDYYIVHQHFQRFLESGFNNPHPFWFYVPVVLGLTLPWSIQLWRWFQPRGPMQTAFVPPAHRIEQVDRGVLRGLMLSWLAVVLVFFSIPTSKLVGYVIAVLPPLAWFIQETFEQREESTAPGARRSLVRHALVAAGLCLLAVAALVLFPQRSTKDLALALAAGAAPGDRLVMLDQYAYDVPMYAGWRGPVVAVAQWDDPKVMRGDDWRRELADAAGFAPDRGADRLWLPQRLQAYLCDPAHATTWLLAWLDEADRHPPLADRAPVARTRKMGLWRVPAAETVNGCGETPSSAPE</sequence>
<keyword evidence="2" id="KW-1003">Cell membrane</keyword>
<feature type="transmembrane region" description="Helical" evidence="8">
    <location>
        <begin position="227"/>
        <end position="246"/>
    </location>
</feature>
<feature type="domain" description="Glycosyltransferase RgtA/B/C/D-like" evidence="9">
    <location>
        <begin position="80"/>
        <end position="244"/>
    </location>
</feature>
<evidence type="ECO:0000256" key="8">
    <source>
        <dbReference type="SAM" id="Phobius"/>
    </source>
</evidence>
<keyword evidence="3" id="KW-0328">Glycosyltransferase</keyword>
<feature type="transmembrane region" description="Helical" evidence="8">
    <location>
        <begin position="26"/>
        <end position="45"/>
    </location>
</feature>
<dbReference type="PANTHER" id="PTHR33908:SF3">
    <property type="entry name" value="UNDECAPRENYL PHOSPHATE-ALPHA-4-AMINO-4-DEOXY-L-ARABINOSE ARABINOSYL TRANSFERASE"/>
    <property type="match status" value="1"/>
</dbReference>
<dbReference type="RefSeq" id="WP_151023746.1">
    <property type="nucleotide sequence ID" value="NZ_JACHIB010000003.1"/>
</dbReference>
<evidence type="ECO:0000256" key="3">
    <source>
        <dbReference type="ARBA" id="ARBA00022676"/>
    </source>
</evidence>
<name>A0A7W9TM03_CASDE</name>
<proteinExistence type="predicted"/>
<evidence type="ECO:0000256" key="7">
    <source>
        <dbReference type="ARBA" id="ARBA00023136"/>
    </source>
</evidence>
<dbReference type="InterPro" id="IPR050297">
    <property type="entry name" value="LipidA_mod_glycosyltrf_83"/>
</dbReference>
<reference evidence="10 11" key="1">
    <citation type="submission" date="2020-08" db="EMBL/GenBank/DDBJ databases">
        <title>Genomic Encyclopedia of Type Strains, Phase IV (KMG-IV): sequencing the most valuable type-strain genomes for metagenomic binning, comparative biology and taxonomic classification.</title>
        <authorList>
            <person name="Goeker M."/>
        </authorList>
    </citation>
    <scope>NUCLEOTIDE SEQUENCE [LARGE SCALE GENOMIC DNA]</scope>
    <source>
        <strain evidence="10 11">DSM 12141</strain>
    </source>
</reference>
<evidence type="ECO:0000256" key="1">
    <source>
        <dbReference type="ARBA" id="ARBA00004651"/>
    </source>
</evidence>
<evidence type="ECO:0000256" key="2">
    <source>
        <dbReference type="ARBA" id="ARBA00022475"/>
    </source>
</evidence>
<organism evidence="10 11">
    <name type="scientific">Castellaniella defragrans</name>
    <name type="common">Alcaligenes defragrans</name>
    <dbReference type="NCBI Taxonomy" id="75697"/>
    <lineage>
        <taxon>Bacteria</taxon>
        <taxon>Pseudomonadati</taxon>
        <taxon>Pseudomonadota</taxon>
        <taxon>Betaproteobacteria</taxon>
        <taxon>Burkholderiales</taxon>
        <taxon>Alcaligenaceae</taxon>
        <taxon>Castellaniella</taxon>
    </lineage>
</organism>
<evidence type="ECO:0000256" key="4">
    <source>
        <dbReference type="ARBA" id="ARBA00022679"/>
    </source>
</evidence>
<gene>
    <name evidence="10" type="ORF">HNR28_000676</name>
</gene>
<comment type="caution">
    <text evidence="10">The sequence shown here is derived from an EMBL/GenBank/DDBJ whole genome shotgun (WGS) entry which is preliminary data.</text>
</comment>
<feature type="transmembrane region" description="Helical" evidence="8">
    <location>
        <begin position="278"/>
        <end position="297"/>
    </location>
</feature>
<dbReference type="GO" id="GO:0009103">
    <property type="term" value="P:lipopolysaccharide biosynthetic process"/>
    <property type="evidence" value="ECO:0007669"/>
    <property type="project" value="UniProtKB-ARBA"/>
</dbReference>
<evidence type="ECO:0000313" key="11">
    <source>
        <dbReference type="Proteomes" id="UP000541136"/>
    </source>
</evidence>
<dbReference type="GO" id="GO:0016763">
    <property type="term" value="F:pentosyltransferase activity"/>
    <property type="evidence" value="ECO:0007669"/>
    <property type="project" value="TreeGrafter"/>
</dbReference>
<protein>
    <submittedName>
        <fullName evidence="10">4-amino-4-deoxy-L-arabinose transferase-like glycosyltransferase</fullName>
    </submittedName>
</protein>
<dbReference type="GO" id="GO:0005886">
    <property type="term" value="C:plasma membrane"/>
    <property type="evidence" value="ECO:0007669"/>
    <property type="project" value="UniProtKB-SubCell"/>
</dbReference>
<dbReference type="PANTHER" id="PTHR33908">
    <property type="entry name" value="MANNOSYLTRANSFERASE YKCB-RELATED"/>
    <property type="match status" value="1"/>
</dbReference>
<dbReference type="GO" id="GO:0010041">
    <property type="term" value="P:response to iron(III) ion"/>
    <property type="evidence" value="ECO:0007669"/>
    <property type="project" value="TreeGrafter"/>
</dbReference>
<accession>A0A7W9TM03</accession>
<comment type="subcellular location">
    <subcellularLocation>
        <location evidence="1">Cell membrane</location>
        <topology evidence="1">Multi-pass membrane protein</topology>
    </subcellularLocation>
</comment>
<keyword evidence="5 8" id="KW-0812">Transmembrane</keyword>
<keyword evidence="4 10" id="KW-0808">Transferase</keyword>
<dbReference type="EMBL" id="JACHIB010000003">
    <property type="protein sequence ID" value="MBB6082651.1"/>
    <property type="molecule type" value="Genomic_DNA"/>
</dbReference>
<dbReference type="InterPro" id="IPR038731">
    <property type="entry name" value="RgtA/B/C-like"/>
</dbReference>
<evidence type="ECO:0000256" key="6">
    <source>
        <dbReference type="ARBA" id="ARBA00022989"/>
    </source>
</evidence>
<evidence type="ECO:0000313" key="10">
    <source>
        <dbReference type="EMBL" id="MBB6082651.1"/>
    </source>
</evidence>
<dbReference type="Pfam" id="PF13231">
    <property type="entry name" value="PMT_2"/>
    <property type="match status" value="1"/>
</dbReference>
<feature type="transmembrane region" description="Helical" evidence="8">
    <location>
        <begin position="186"/>
        <end position="215"/>
    </location>
</feature>
<feature type="transmembrane region" description="Helical" evidence="8">
    <location>
        <begin position="384"/>
        <end position="402"/>
    </location>
</feature>
<dbReference type="Proteomes" id="UP000541136">
    <property type="component" value="Unassembled WGS sequence"/>
</dbReference>
<keyword evidence="7 8" id="KW-0472">Membrane</keyword>
<feature type="transmembrane region" description="Helical" evidence="8">
    <location>
        <begin position="101"/>
        <end position="122"/>
    </location>
</feature>
<dbReference type="AlphaFoldDB" id="A0A7W9TM03"/>